<feature type="domain" description="Phage terminase large subunit N-terminal" evidence="1">
    <location>
        <begin position="21"/>
        <end position="232"/>
    </location>
</feature>
<gene>
    <name evidence="3" type="ORF">K8V90_01440</name>
</gene>
<evidence type="ECO:0000313" key="4">
    <source>
        <dbReference type="Proteomes" id="UP000776700"/>
    </source>
</evidence>
<name>A0A921MYR5_9FIRM</name>
<evidence type="ECO:0000259" key="2">
    <source>
        <dbReference type="Pfam" id="PF17288"/>
    </source>
</evidence>
<dbReference type="PANTHER" id="PTHR39184">
    <property type="match status" value="1"/>
</dbReference>
<dbReference type="InterPro" id="IPR052380">
    <property type="entry name" value="Viral_DNA_packaging_terminase"/>
</dbReference>
<dbReference type="InterPro" id="IPR006437">
    <property type="entry name" value="Phage_terminase_lsu"/>
</dbReference>
<dbReference type="Gene3D" id="3.30.420.280">
    <property type="match status" value="1"/>
</dbReference>
<evidence type="ECO:0000313" key="3">
    <source>
        <dbReference type="EMBL" id="HJG95747.1"/>
    </source>
</evidence>
<dbReference type="Proteomes" id="UP000776700">
    <property type="component" value="Unassembled WGS sequence"/>
</dbReference>
<reference evidence="3" key="1">
    <citation type="journal article" date="2021" name="PeerJ">
        <title>Extensive microbial diversity within the chicken gut microbiome revealed by metagenomics and culture.</title>
        <authorList>
            <person name="Gilroy R."/>
            <person name="Ravi A."/>
            <person name="Getino M."/>
            <person name="Pursley I."/>
            <person name="Horton D.L."/>
            <person name="Alikhan N.F."/>
            <person name="Baker D."/>
            <person name="Gharbi K."/>
            <person name="Hall N."/>
            <person name="Watson M."/>
            <person name="Adriaenssens E.M."/>
            <person name="Foster-Nyarko E."/>
            <person name="Jarju S."/>
            <person name="Secka A."/>
            <person name="Antonio M."/>
            <person name="Oren A."/>
            <person name="Chaudhuri R.R."/>
            <person name="La Ragione R."/>
            <person name="Hildebrand F."/>
            <person name="Pallen M.J."/>
        </authorList>
    </citation>
    <scope>NUCLEOTIDE SEQUENCE</scope>
    <source>
        <strain evidence="3">1277</strain>
    </source>
</reference>
<dbReference type="InterPro" id="IPR035412">
    <property type="entry name" value="Terminase_L_N"/>
</dbReference>
<evidence type="ECO:0000259" key="1">
    <source>
        <dbReference type="Pfam" id="PF04466"/>
    </source>
</evidence>
<accession>A0A921MYR5</accession>
<dbReference type="InterPro" id="IPR035413">
    <property type="entry name" value="Terminase_L_C"/>
</dbReference>
<dbReference type="Gene3D" id="3.40.50.300">
    <property type="entry name" value="P-loop containing nucleotide triphosphate hydrolases"/>
    <property type="match status" value="1"/>
</dbReference>
<dbReference type="Pfam" id="PF17288">
    <property type="entry name" value="Terminase_3C"/>
    <property type="match status" value="1"/>
</dbReference>
<dbReference type="InterPro" id="IPR027417">
    <property type="entry name" value="P-loop_NTPase"/>
</dbReference>
<dbReference type="AlphaFoldDB" id="A0A921MYR5"/>
<dbReference type="EMBL" id="DYUB01000053">
    <property type="protein sequence ID" value="HJG95747.1"/>
    <property type="molecule type" value="Genomic_DNA"/>
</dbReference>
<organism evidence="3 4">
    <name type="scientific">Romboutsia timonensis</name>
    <dbReference type="NCBI Taxonomy" id="1776391"/>
    <lineage>
        <taxon>Bacteria</taxon>
        <taxon>Bacillati</taxon>
        <taxon>Bacillota</taxon>
        <taxon>Clostridia</taxon>
        <taxon>Peptostreptococcales</taxon>
        <taxon>Peptostreptococcaceae</taxon>
        <taxon>Romboutsia</taxon>
    </lineage>
</organism>
<dbReference type="NCBIfam" id="TIGR01547">
    <property type="entry name" value="phage_term_2"/>
    <property type="match status" value="1"/>
</dbReference>
<comment type="caution">
    <text evidence="3">The sequence shown here is derived from an EMBL/GenBank/DDBJ whole genome shotgun (WGS) entry which is preliminary data.</text>
</comment>
<protein>
    <submittedName>
        <fullName evidence="3">PBSX family phage terminase large subunit</fullName>
    </submittedName>
</protein>
<dbReference type="PANTHER" id="PTHR39184:SF1">
    <property type="entry name" value="PBSX PHAGE TERMINASE LARGE SUBUNIT"/>
    <property type="match status" value="1"/>
</dbReference>
<dbReference type="Pfam" id="PF04466">
    <property type="entry name" value="Terminase_3"/>
    <property type="match status" value="1"/>
</dbReference>
<sequence length="425" mass="49865">MNKQVTVNNHFIDFIQDWNYKFYFLVGGYGSSKSYHVATKLLLKLASEKRLALVVREVYDTIRDSCFSLFEEVALRIGIYDHLKFKTSPMQVIFPNGSKIIFKGLDNPQKLKSINGVSIVWLEECSECKYEAYKELLGRLRHMQMSNHIICSTNPVGTDNWTYSHFFKNEENNKIVLDDEILYENRIVKTNNTYYHHSTCEDNAFLPQSYIDELEQMKIYDYDLYRVARLGHYGVNGEKVLPQFKVLEHDKVMEKVSKLPNRLIKYGLDFGFVTSYNALISIGIDEANKDLYIFNEYYTKGKTDIEIAEDIKEYKDKLIIADNAEQKSIAFYRQQGFKMIPCKKFAGSRLQNTKKVKRFKNIYCSDECKYVIKELKNLTYKKDKKGNIVEDEFNIDPHTFSAIWYALDGYEVSDLKQFNRSKYGI</sequence>
<feature type="domain" description="Phage terminase large subunit C-terminal" evidence="2">
    <location>
        <begin position="269"/>
        <end position="408"/>
    </location>
</feature>
<proteinExistence type="predicted"/>
<reference evidence="3" key="2">
    <citation type="submission" date="2021-09" db="EMBL/GenBank/DDBJ databases">
        <authorList>
            <person name="Gilroy R."/>
        </authorList>
    </citation>
    <scope>NUCLEOTIDE SEQUENCE</scope>
    <source>
        <strain evidence="3">1277</strain>
    </source>
</reference>